<dbReference type="AlphaFoldDB" id="A0A814MP83"/>
<dbReference type="PANTHER" id="PTHR34203">
    <property type="entry name" value="METHYLTRANSFERASE, FKBM FAMILY PROTEIN"/>
    <property type="match status" value="1"/>
</dbReference>
<dbReference type="InterPro" id="IPR006342">
    <property type="entry name" value="FkbM_mtfrase"/>
</dbReference>
<name>A0A814MP83_9BILA</name>
<proteinExistence type="predicted"/>
<dbReference type="Proteomes" id="UP000663879">
    <property type="component" value="Unassembled WGS sequence"/>
</dbReference>
<reference evidence="1" key="1">
    <citation type="submission" date="2021-02" db="EMBL/GenBank/DDBJ databases">
        <authorList>
            <person name="Nowell W R."/>
        </authorList>
    </citation>
    <scope>NUCLEOTIDE SEQUENCE</scope>
    <source>
        <strain evidence="1">Ploen Becks lab</strain>
    </source>
</reference>
<evidence type="ECO:0000313" key="1">
    <source>
        <dbReference type="EMBL" id="CAF1080815.1"/>
    </source>
</evidence>
<accession>A0A814MP83</accession>
<dbReference type="Gene3D" id="3.40.50.150">
    <property type="entry name" value="Vaccinia Virus protein VP39"/>
    <property type="match status" value="1"/>
</dbReference>
<dbReference type="OrthoDB" id="411251at2759"/>
<sequence length="214" mass="24982">KYDLYQLNVLESNAKCIKTKEVNHIRTTLCVHSSSIDYTSYKISTEGIKEEELVSSFLEVLNKTKNCLAIDIGTHVGLFTLFAAKLGKQVISVEPFHDNIIRLQKGAELENIRDKIVLLKYAVSKKKNEKVLLSPHKNIADKLFNRLDIKMVFMEWDNLRKKTDLIKEINEMIDFLVERNYVPFDPIKNRRLNLSEWKNKWGIDVVWKKTNKIS</sequence>
<dbReference type="EMBL" id="CAJNOC010006569">
    <property type="protein sequence ID" value="CAF1080815.1"/>
    <property type="molecule type" value="Genomic_DNA"/>
</dbReference>
<protein>
    <recommendedName>
        <fullName evidence="3">Methyltransferase FkbM domain-containing protein</fullName>
    </recommendedName>
</protein>
<evidence type="ECO:0000313" key="2">
    <source>
        <dbReference type="Proteomes" id="UP000663879"/>
    </source>
</evidence>
<dbReference type="InterPro" id="IPR029063">
    <property type="entry name" value="SAM-dependent_MTases_sf"/>
</dbReference>
<dbReference type="InterPro" id="IPR052514">
    <property type="entry name" value="SAM-dependent_MTase"/>
</dbReference>
<comment type="caution">
    <text evidence="1">The sequence shown here is derived from an EMBL/GenBank/DDBJ whole genome shotgun (WGS) entry which is preliminary data.</text>
</comment>
<evidence type="ECO:0008006" key="3">
    <source>
        <dbReference type="Google" id="ProtNLM"/>
    </source>
</evidence>
<gene>
    <name evidence="1" type="ORF">OXX778_LOCUS20184</name>
</gene>
<dbReference type="PANTHER" id="PTHR34203:SF15">
    <property type="entry name" value="SLL1173 PROTEIN"/>
    <property type="match status" value="1"/>
</dbReference>
<organism evidence="1 2">
    <name type="scientific">Brachionus calyciflorus</name>
    <dbReference type="NCBI Taxonomy" id="104777"/>
    <lineage>
        <taxon>Eukaryota</taxon>
        <taxon>Metazoa</taxon>
        <taxon>Spiralia</taxon>
        <taxon>Gnathifera</taxon>
        <taxon>Rotifera</taxon>
        <taxon>Eurotatoria</taxon>
        <taxon>Monogononta</taxon>
        <taxon>Pseudotrocha</taxon>
        <taxon>Ploima</taxon>
        <taxon>Brachionidae</taxon>
        <taxon>Brachionus</taxon>
    </lineage>
</organism>
<dbReference type="NCBIfam" id="TIGR01444">
    <property type="entry name" value="fkbM_fam"/>
    <property type="match status" value="1"/>
</dbReference>
<feature type="non-terminal residue" evidence="1">
    <location>
        <position position="214"/>
    </location>
</feature>
<keyword evidence="2" id="KW-1185">Reference proteome</keyword>
<dbReference type="SUPFAM" id="SSF53335">
    <property type="entry name" value="S-adenosyl-L-methionine-dependent methyltransferases"/>
    <property type="match status" value="1"/>
</dbReference>